<comment type="function">
    <text evidence="5">Required for box C/D snoRNAs accumulation involved in snoRNA processing, snoRNA transport to the nucleolus and ribosome biogenesis.</text>
</comment>
<dbReference type="Proteomes" id="UP000663879">
    <property type="component" value="Unassembled WGS sequence"/>
</dbReference>
<dbReference type="InterPro" id="IPR057721">
    <property type="entry name" value="BCD1_alpha/beta"/>
</dbReference>
<dbReference type="PANTHER" id="PTHR13483">
    <property type="entry name" value="BOX C_D SNORNA PROTEIN 1-RELATED"/>
    <property type="match status" value="1"/>
</dbReference>
<dbReference type="EMBL" id="CAJNOC010001238">
    <property type="protein sequence ID" value="CAF0847562.1"/>
    <property type="molecule type" value="Genomic_DNA"/>
</dbReference>
<dbReference type="SUPFAM" id="SSF144232">
    <property type="entry name" value="HIT/MYND zinc finger-like"/>
    <property type="match status" value="1"/>
</dbReference>
<dbReference type="GO" id="GO:0005634">
    <property type="term" value="C:nucleus"/>
    <property type="evidence" value="ECO:0007669"/>
    <property type="project" value="TreeGrafter"/>
</dbReference>
<comment type="caution">
    <text evidence="10">The sequence shown here is derived from an EMBL/GenBank/DDBJ whole genome shotgun (WGS) entry which is preliminary data.</text>
</comment>
<dbReference type="InterPro" id="IPR051639">
    <property type="entry name" value="BCD1"/>
</dbReference>
<keyword evidence="1" id="KW-0597">Phosphoprotein</keyword>
<keyword evidence="4" id="KW-0862">Zinc</keyword>
<feature type="region of interest" description="Disordered" evidence="8">
    <location>
        <begin position="325"/>
        <end position="412"/>
    </location>
</feature>
<evidence type="ECO:0000259" key="9">
    <source>
        <dbReference type="PROSITE" id="PS51083"/>
    </source>
</evidence>
<dbReference type="Pfam" id="PF25790">
    <property type="entry name" value="BCD1"/>
    <property type="match status" value="1"/>
</dbReference>
<dbReference type="Pfam" id="PF04438">
    <property type="entry name" value="zf-HIT"/>
    <property type="match status" value="1"/>
</dbReference>
<organism evidence="10 11">
    <name type="scientific">Brachionus calyciflorus</name>
    <dbReference type="NCBI Taxonomy" id="104777"/>
    <lineage>
        <taxon>Eukaryota</taxon>
        <taxon>Metazoa</taxon>
        <taxon>Spiralia</taxon>
        <taxon>Gnathifera</taxon>
        <taxon>Rotifera</taxon>
        <taxon>Eurotatoria</taxon>
        <taxon>Monogononta</taxon>
        <taxon>Pseudotrocha</taxon>
        <taxon>Ploima</taxon>
        <taxon>Brachionidae</taxon>
        <taxon>Brachionus</taxon>
    </lineage>
</organism>
<keyword evidence="11" id="KW-1185">Reference proteome</keyword>
<sequence>MTSSTLEEPSLDTNSDVASPIEKNIPCEFCLKTKFKYKCPRCGLKTCSLECCRAHKEQTGCSGQRDKTKFVSKEEFNESTLINDYRFLEEQSRLIDAYQRASELGEEHILSGKTLSSLDNDPSKNLQFYSTYENLRKFVHKQWNICLKLMPPQSTRHSSNKTRFNRVKNMVSWSLELIFHLSSDELDKSQKYFAIDTKKTLFSSKETLKSCMKYFYAKFKNDLFDKSNLKYEKNEIKLKKLNLLNEQFKDMFESDSLNDLNILYEIRDFKEKKRYFLKINLDSSLEDCLKNQTMIEYPSLYLVHSNNLCEYEIIENSVNILKNNEEEDQKEINNDKSKEEENGEEREEDDEEGEIEAFDQSESESDHEENLPKKIKLDSSNNKIPIDQNNDRYDGTKIDEESSELEEGEERD</sequence>
<evidence type="ECO:0000256" key="8">
    <source>
        <dbReference type="SAM" id="MobiDB-lite"/>
    </source>
</evidence>
<evidence type="ECO:0000313" key="11">
    <source>
        <dbReference type="Proteomes" id="UP000663879"/>
    </source>
</evidence>
<evidence type="ECO:0000256" key="4">
    <source>
        <dbReference type="ARBA" id="ARBA00022833"/>
    </source>
</evidence>
<reference evidence="10" key="1">
    <citation type="submission" date="2021-02" db="EMBL/GenBank/DDBJ databases">
        <authorList>
            <person name="Nowell W R."/>
        </authorList>
    </citation>
    <scope>NUCLEOTIDE SEQUENCE</scope>
    <source>
        <strain evidence="10">Ploen Becks lab</strain>
    </source>
</reference>
<evidence type="ECO:0000313" key="10">
    <source>
        <dbReference type="EMBL" id="CAF0847562.1"/>
    </source>
</evidence>
<dbReference type="GO" id="GO:0000463">
    <property type="term" value="P:maturation of LSU-rRNA from tricistronic rRNA transcript (SSU-rRNA, 5.8S rRNA, LSU-rRNA)"/>
    <property type="evidence" value="ECO:0007669"/>
    <property type="project" value="TreeGrafter"/>
</dbReference>
<dbReference type="GO" id="GO:0048254">
    <property type="term" value="P:snoRNA localization"/>
    <property type="evidence" value="ECO:0007669"/>
    <property type="project" value="TreeGrafter"/>
</dbReference>
<evidence type="ECO:0000256" key="6">
    <source>
        <dbReference type="ARBA" id="ARBA00049654"/>
    </source>
</evidence>
<protein>
    <recommendedName>
        <fullName evidence="9">HIT-type domain-containing protein</fullName>
    </recommendedName>
</protein>
<comment type="similarity">
    <text evidence="6">Belongs to the BCD1 family.</text>
</comment>
<keyword evidence="2" id="KW-0479">Metal-binding</keyword>
<feature type="compositionally biased region" description="Basic and acidic residues" evidence="8">
    <location>
        <begin position="389"/>
        <end position="400"/>
    </location>
</feature>
<evidence type="ECO:0000256" key="1">
    <source>
        <dbReference type="ARBA" id="ARBA00022553"/>
    </source>
</evidence>
<dbReference type="Gene3D" id="3.30.60.190">
    <property type="match status" value="1"/>
</dbReference>
<feature type="domain" description="HIT-type" evidence="9">
    <location>
        <begin position="27"/>
        <end position="61"/>
    </location>
</feature>
<dbReference type="GO" id="GO:0008270">
    <property type="term" value="F:zinc ion binding"/>
    <property type="evidence" value="ECO:0007669"/>
    <property type="project" value="UniProtKB-UniRule"/>
</dbReference>
<dbReference type="OrthoDB" id="272357at2759"/>
<dbReference type="GO" id="GO:0000492">
    <property type="term" value="P:box C/D snoRNP assembly"/>
    <property type="evidence" value="ECO:0007669"/>
    <property type="project" value="TreeGrafter"/>
</dbReference>
<accession>A0A813VZ27</accession>
<evidence type="ECO:0000256" key="3">
    <source>
        <dbReference type="ARBA" id="ARBA00022771"/>
    </source>
</evidence>
<evidence type="ECO:0000256" key="7">
    <source>
        <dbReference type="PROSITE-ProRule" id="PRU00453"/>
    </source>
</evidence>
<dbReference type="AlphaFoldDB" id="A0A813VZ27"/>
<feature type="compositionally biased region" description="Basic and acidic residues" evidence="8">
    <location>
        <begin position="368"/>
        <end position="377"/>
    </location>
</feature>
<dbReference type="GO" id="GO:0070761">
    <property type="term" value="C:pre-snoRNP complex"/>
    <property type="evidence" value="ECO:0007669"/>
    <property type="project" value="TreeGrafter"/>
</dbReference>
<dbReference type="InterPro" id="IPR007529">
    <property type="entry name" value="Znf_HIT"/>
</dbReference>
<evidence type="ECO:0000256" key="2">
    <source>
        <dbReference type="ARBA" id="ARBA00022723"/>
    </source>
</evidence>
<gene>
    <name evidence="10" type="ORF">OXX778_LOCUS8778</name>
</gene>
<evidence type="ECO:0000256" key="5">
    <source>
        <dbReference type="ARBA" id="ARBA00049598"/>
    </source>
</evidence>
<feature type="compositionally biased region" description="Acidic residues" evidence="8">
    <location>
        <begin position="401"/>
        <end position="412"/>
    </location>
</feature>
<dbReference type="CDD" id="cd23023">
    <property type="entry name" value="zf-HIT_BCD1"/>
    <property type="match status" value="1"/>
</dbReference>
<dbReference type="PROSITE" id="PS51083">
    <property type="entry name" value="ZF_HIT"/>
    <property type="match status" value="1"/>
</dbReference>
<feature type="compositionally biased region" description="Basic and acidic residues" evidence="8">
    <location>
        <begin position="330"/>
        <end position="340"/>
    </location>
</feature>
<dbReference type="PANTHER" id="PTHR13483:SF3">
    <property type="entry name" value="BOX C_D SNORNA PROTEIN 1"/>
    <property type="match status" value="1"/>
</dbReference>
<name>A0A813VZ27_9BILA</name>
<proteinExistence type="inferred from homology"/>
<keyword evidence="3 7" id="KW-0863">Zinc-finger</keyword>
<feature type="compositionally biased region" description="Acidic residues" evidence="8">
    <location>
        <begin position="341"/>
        <end position="367"/>
    </location>
</feature>